<proteinExistence type="predicted"/>
<dbReference type="EMBL" id="JACSDY010000013">
    <property type="protein sequence ID" value="KAF7410625.1"/>
    <property type="molecule type" value="Genomic_DNA"/>
</dbReference>
<reference evidence="1" key="1">
    <citation type="journal article" date="2020" name="G3 (Bethesda)">
        <title>High-Quality Assemblies for Three Invasive Social Wasps from the &lt;i&gt;Vespula&lt;/i&gt; Genus.</title>
        <authorList>
            <person name="Harrop T.W.R."/>
            <person name="Guhlin J."/>
            <person name="McLaughlin G.M."/>
            <person name="Permina E."/>
            <person name="Stockwell P."/>
            <person name="Gilligan J."/>
            <person name="Le Lec M.F."/>
            <person name="Gruber M.A.M."/>
            <person name="Quinn O."/>
            <person name="Lovegrove M."/>
            <person name="Duncan E.J."/>
            <person name="Remnant E.J."/>
            <person name="Van Eeckhoven J."/>
            <person name="Graham B."/>
            <person name="Knapp R.A."/>
            <person name="Langford K.W."/>
            <person name="Kronenberg Z."/>
            <person name="Press M.O."/>
            <person name="Eacker S.M."/>
            <person name="Wilson-Rankin E.E."/>
            <person name="Purcell J."/>
            <person name="Lester P.J."/>
            <person name="Dearden P.K."/>
        </authorList>
    </citation>
    <scope>NUCLEOTIDE SEQUENCE</scope>
    <source>
        <strain evidence="1">Volc-1</strain>
    </source>
</reference>
<evidence type="ECO:0000313" key="2">
    <source>
        <dbReference type="Proteomes" id="UP000600918"/>
    </source>
</evidence>
<dbReference type="Proteomes" id="UP000600918">
    <property type="component" value="Unassembled WGS sequence"/>
</dbReference>
<sequence length="151" mass="17030">MVVVVLIVGRARYSYTSTTTIRPRQGFSSESGTLMEIVALLKRLYRNFTKEDHPRICSQSYRHIGNEDPNVEDLRGSTSEEKEIKEQRLREGCTFVLGQRTLLIRENFSCWNQTGACVPELIMPSGHDIAMELTFGARAQRSSLGSFGARA</sequence>
<keyword evidence="2" id="KW-1185">Reference proteome</keyword>
<organism evidence="1 2">
    <name type="scientific">Vespula pensylvanica</name>
    <name type="common">Western yellow jacket</name>
    <name type="synonym">Wasp</name>
    <dbReference type="NCBI Taxonomy" id="30213"/>
    <lineage>
        <taxon>Eukaryota</taxon>
        <taxon>Metazoa</taxon>
        <taxon>Ecdysozoa</taxon>
        <taxon>Arthropoda</taxon>
        <taxon>Hexapoda</taxon>
        <taxon>Insecta</taxon>
        <taxon>Pterygota</taxon>
        <taxon>Neoptera</taxon>
        <taxon>Endopterygota</taxon>
        <taxon>Hymenoptera</taxon>
        <taxon>Apocrita</taxon>
        <taxon>Aculeata</taxon>
        <taxon>Vespoidea</taxon>
        <taxon>Vespidae</taxon>
        <taxon>Vespinae</taxon>
        <taxon>Vespula</taxon>
    </lineage>
</organism>
<dbReference type="AlphaFoldDB" id="A0A834NHR4"/>
<comment type="caution">
    <text evidence="1">The sequence shown here is derived from an EMBL/GenBank/DDBJ whole genome shotgun (WGS) entry which is preliminary data.</text>
</comment>
<protein>
    <submittedName>
        <fullName evidence="1">Uncharacterized protein</fullName>
    </submittedName>
</protein>
<accession>A0A834NHR4</accession>
<gene>
    <name evidence="1" type="ORF">H0235_013232</name>
</gene>
<name>A0A834NHR4_VESPE</name>
<evidence type="ECO:0000313" key="1">
    <source>
        <dbReference type="EMBL" id="KAF7410625.1"/>
    </source>
</evidence>